<dbReference type="EMBL" id="FN649749">
    <property type="protein sequence ID" value="CBJ25890.1"/>
    <property type="molecule type" value="Genomic_DNA"/>
</dbReference>
<evidence type="ECO:0000256" key="8">
    <source>
        <dbReference type="ARBA" id="ARBA00023065"/>
    </source>
</evidence>
<dbReference type="GO" id="GO:0015098">
    <property type="term" value="F:molybdate ion transmembrane transporter activity"/>
    <property type="evidence" value="ECO:0007669"/>
    <property type="project" value="InterPro"/>
</dbReference>
<feature type="transmembrane region" description="Helical" evidence="12">
    <location>
        <begin position="242"/>
        <end position="261"/>
    </location>
</feature>
<reference evidence="13 14" key="1">
    <citation type="journal article" date="2010" name="Nature">
        <title>The Ectocarpus genome and the independent evolution of multicellularity in brown algae.</title>
        <authorList>
            <person name="Cock J.M."/>
            <person name="Sterck L."/>
            <person name="Rouze P."/>
            <person name="Scornet D."/>
            <person name="Allen A.E."/>
            <person name="Amoutzias G."/>
            <person name="Anthouard V."/>
            <person name="Artiguenave F."/>
            <person name="Aury J.M."/>
            <person name="Badger J.H."/>
            <person name="Beszteri B."/>
            <person name="Billiau K."/>
            <person name="Bonnet E."/>
            <person name="Bothwell J.H."/>
            <person name="Bowler C."/>
            <person name="Boyen C."/>
            <person name="Brownlee C."/>
            <person name="Carrano C.J."/>
            <person name="Charrier B."/>
            <person name="Cho G.Y."/>
            <person name="Coelho S.M."/>
            <person name="Collen J."/>
            <person name="Corre E."/>
            <person name="Da Silva C."/>
            <person name="Delage L."/>
            <person name="Delaroque N."/>
            <person name="Dittami S.M."/>
            <person name="Doulbeau S."/>
            <person name="Elias M."/>
            <person name="Farnham G."/>
            <person name="Gachon C.M."/>
            <person name="Gschloessl B."/>
            <person name="Heesch S."/>
            <person name="Jabbari K."/>
            <person name="Jubin C."/>
            <person name="Kawai H."/>
            <person name="Kimura K."/>
            <person name="Kloareg B."/>
            <person name="Kupper F.C."/>
            <person name="Lang D."/>
            <person name="Le Bail A."/>
            <person name="Leblanc C."/>
            <person name="Lerouge P."/>
            <person name="Lohr M."/>
            <person name="Lopez P.J."/>
            <person name="Martens C."/>
            <person name="Maumus F."/>
            <person name="Michel G."/>
            <person name="Miranda-Saavedra D."/>
            <person name="Morales J."/>
            <person name="Moreau H."/>
            <person name="Motomura T."/>
            <person name="Nagasato C."/>
            <person name="Napoli C.A."/>
            <person name="Nelson D.R."/>
            <person name="Nyvall-Collen P."/>
            <person name="Peters A.F."/>
            <person name="Pommier C."/>
            <person name="Potin P."/>
            <person name="Poulain J."/>
            <person name="Quesneville H."/>
            <person name="Read B."/>
            <person name="Rensing S.A."/>
            <person name="Ritter A."/>
            <person name="Rousvoal S."/>
            <person name="Samanta M."/>
            <person name="Samson G."/>
            <person name="Schroeder D.C."/>
            <person name="Segurens B."/>
            <person name="Strittmatter M."/>
            <person name="Tonon T."/>
            <person name="Tregear J.W."/>
            <person name="Valentin K."/>
            <person name="von Dassow P."/>
            <person name="Yamagishi T."/>
            <person name="Van de Peer Y."/>
            <person name="Wincker P."/>
        </authorList>
    </citation>
    <scope>NUCLEOTIDE SEQUENCE [LARGE SCALE GENOMIC DNA]</scope>
    <source>
        <strain evidence="14">Ec32 / CCAP1310/4</strain>
    </source>
</reference>
<dbReference type="eggNOG" id="KOG4332">
    <property type="taxonomic scope" value="Eukaryota"/>
</dbReference>
<feature type="transmembrane region" description="Helical" evidence="12">
    <location>
        <begin position="65"/>
        <end position="86"/>
    </location>
</feature>
<sequence>MGLHAKGLLRDTKNKRIRLPPPLDQFNAAERAIAVNAVSWLAVVGGTVLWNRGKMSATEGIVRKALVWSIVSATSVQVASNVIWAVSGKLDGASAQGRGASVWAGLKSFRWSYLGVLAVCNLGEFIQGAYLFRLYSQSSAFGMEQISRLFLAGTLSSMVTGLFAGSLLDRYGRRSGCMLWAILNIVQCFLIRSKAFGALVLGRVIAGAGAMFLATAFESWMITEHRSRGYPSYLLADTFHMATWGIGLATIASGLLADFSVRSMGMGLLGPFNVAIGVSLISLVLIAGLWNENYGDRSSSTSRHMKEAFGSIVSDGRLVMMSAVQALFEGVMLAYVVLWAPAIEAAALTDKVALGMVFSTMMVSMCGGSSLFKLMTEGLPVGLAVSPEACLVLATGLSTVALVASWMELSPGKLLAMFLVYEACIGLYLPAIATCRSKYIDDRIRGTVMNLTRVPVYVVAAFLMHGPVASSSVSEDDEGVSAFGILAGLMGVATLIQVLLLQREREMGIAYGGSGAMASLPKERRGREGTGSSD</sequence>
<evidence type="ECO:0000256" key="5">
    <source>
        <dbReference type="ARBA" id="ARBA00022475"/>
    </source>
</evidence>
<comment type="subcellular location">
    <subcellularLocation>
        <location evidence="2">Cell membrane</location>
        <topology evidence="2">Multi-pass membrane protein</topology>
    </subcellularLocation>
</comment>
<feature type="transmembrane region" description="Helical" evidence="12">
    <location>
        <begin position="111"/>
        <end position="134"/>
    </location>
</feature>
<dbReference type="CDD" id="cd17487">
    <property type="entry name" value="MFS_MFSD5_like"/>
    <property type="match status" value="1"/>
</dbReference>
<evidence type="ECO:0000256" key="6">
    <source>
        <dbReference type="ARBA" id="ARBA00022692"/>
    </source>
</evidence>
<feature type="transmembrane region" description="Helical" evidence="12">
    <location>
        <begin position="352"/>
        <end position="372"/>
    </location>
</feature>
<dbReference type="PANTHER" id="PTHR23516">
    <property type="entry name" value="SAM (S-ADENOSYL METHIONINE) TRANSPORTER"/>
    <property type="match status" value="1"/>
</dbReference>
<dbReference type="EMBL" id="FN648214">
    <property type="protein sequence ID" value="CBJ25890.1"/>
    <property type="molecule type" value="Genomic_DNA"/>
</dbReference>
<dbReference type="InterPro" id="IPR008509">
    <property type="entry name" value="MOT2/MFSD5"/>
</dbReference>
<proteinExistence type="predicted"/>
<dbReference type="AlphaFoldDB" id="D7FMJ3"/>
<feature type="transmembrane region" description="Helical" evidence="12">
    <location>
        <begin position="32"/>
        <end position="53"/>
    </location>
</feature>
<keyword evidence="5" id="KW-1003">Cell membrane</keyword>
<dbReference type="SUPFAM" id="SSF103473">
    <property type="entry name" value="MFS general substrate transporter"/>
    <property type="match status" value="1"/>
</dbReference>
<feature type="transmembrane region" description="Helical" evidence="12">
    <location>
        <begin position="146"/>
        <end position="165"/>
    </location>
</feature>
<protein>
    <recommendedName>
        <fullName evidence="3">Molybdate-anion transporter</fullName>
    </recommendedName>
    <alternativeName>
        <fullName evidence="10">Major facilitator superfamily domain-containing protein 5</fullName>
    </alternativeName>
    <alternativeName>
        <fullName evidence="11">Molybdate transporter 2 homolog</fullName>
    </alternativeName>
</protein>
<gene>
    <name evidence="13" type="ORF">Esi_0017_0049</name>
</gene>
<evidence type="ECO:0000256" key="2">
    <source>
        <dbReference type="ARBA" id="ARBA00004651"/>
    </source>
</evidence>
<keyword evidence="8" id="KW-0406">Ion transport</keyword>
<keyword evidence="6 12" id="KW-0812">Transmembrane</keyword>
<evidence type="ECO:0000256" key="9">
    <source>
        <dbReference type="ARBA" id="ARBA00023136"/>
    </source>
</evidence>
<keyword evidence="9 12" id="KW-0472">Membrane</keyword>
<evidence type="ECO:0000313" key="14">
    <source>
        <dbReference type="Proteomes" id="UP000002630"/>
    </source>
</evidence>
<organism evidence="13 14">
    <name type="scientific">Ectocarpus siliculosus</name>
    <name type="common">Brown alga</name>
    <name type="synonym">Conferva siliculosa</name>
    <dbReference type="NCBI Taxonomy" id="2880"/>
    <lineage>
        <taxon>Eukaryota</taxon>
        <taxon>Sar</taxon>
        <taxon>Stramenopiles</taxon>
        <taxon>Ochrophyta</taxon>
        <taxon>PX clade</taxon>
        <taxon>Phaeophyceae</taxon>
        <taxon>Ectocarpales</taxon>
        <taxon>Ectocarpaceae</taxon>
        <taxon>Ectocarpus</taxon>
    </lineage>
</organism>
<dbReference type="Pfam" id="PF05631">
    <property type="entry name" value="MFS_5"/>
    <property type="match status" value="1"/>
</dbReference>
<feature type="transmembrane region" description="Helical" evidence="12">
    <location>
        <begin position="268"/>
        <end position="290"/>
    </location>
</feature>
<feature type="transmembrane region" description="Helical" evidence="12">
    <location>
        <begin position="318"/>
        <end position="340"/>
    </location>
</feature>
<feature type="transmembrane region" description="Helical" evidence="12">
    <location>
        <begin position="198"/>
        <end position="222"/>
    </location>
</feature>
<evidence type="ECO:0000256" key="1">
    <source>
        <dbReference type="ARBA" id="ARBA00003019"/>
    </source>
</evidence>
<dbReference type="InterPro" id="IPR036259">
    <property type="entry name" value="MFS_trans_sf"/>
</dbReference>
<feature type="transmembrane region" description="Helical" evidence="12">
    <location>
        <begin position="480"/>
        <end position="501"/>
    </location>
</feature>
<dbReference type="OrthoDB" id="263957at2759"/>
<keyword evidence="14" id="KW-1185">Reference proteome</keyword>
<evidence type="ECO:0000313" key="13">
    <source>
        <dbReference type="EMBL" id="CBJ25890.1"/>
    </source>
</evidence>
<feature type="transmembrane region" description="Helical" evidence="12">
    <location>
        <begin position="454"/>
        <end position="474"/>
    </location>
</feature>
<evidence type="ECO:0000256" key="3">
    <source>
        <dbReference type="ARBA" id="ARBA00021242"/>
    </source>
</evidence>
<dbReference type="Gene3D" id="1.20.1250.20">
    <property type="entry name" value="MFS general substrate transporter like domains"/>
    <property type="match status" value="1"/>
</dbReference>
<dbReference type="PANTHER" id="PTHR23516:SF1">
    <property type="entry name" value="MOLYBDATE-ANION TRANSPORTER"/>
    <property type="match status" value="1"/>
</dbReference>
<dbReference type="Proteomes" id="UP000002630">
    <property type="component" value="Linkage Group LG24"/>
</dbReference>
<evidence type="ECO:0000256" key="4">
    <source>
        <dbReference type="ARBA" id="ARBA00022448"/>
    </source>
</evidence>
<dbReference type="GO" id="GO:0005886">
    <property type="term" value="C:plasma membrane"/>
    <property type="evidence" value="ECO:0007669"/>
    <property type="project" value="UniProtKB-SubCell"/>
</dbReference>
<comment type="function">
    <text evidence="1">Mediates high-affinity intracellular uptake of the rare oligo-element molybdenum.</text>
</comment>
<keyword evidence="7 12" id="KW-1133">Transmembrane helix</keyword>
<feature type="transmembrane region" description="Helical" evidence="12">
    <location>
        <begin position="414"/>
        <end position="433"/>
    </location>
</feature>
<name>D7FMJ3_ECTSI</name>
<dbReference type="InParanoid" id="D7FMJ3"/>
<evidence type="ECO:0000256" key="12">
    <source>
        <dbReference type="SAM" id="Phobius"/>
    </source>
</evidence>
<evidence type="ECO:0000256" key="10">
    <source>
        <dbReference type="ARBA" id="ARBA00030646"/>
    </source>
</evidence>
<evidence type="ECO:0000256" key="11">
    <source>
        <dbReference type="ARBA" id="ARBA00032555"/>
    </source>
</evidence>
<dbReference type="GO" id="GO:0006811">
    <property type="term" value="P:monoatomic ion transport"/>
    <property type="evidence" value="ECO:0007669"/>
    <property type="project" value="UniProtKB-KW"/>
</dbReference>
<keyword evidence="4" id="KW-0813">Transport</keyword>
<accession>D7FMJ3</accession>
<evidence type="ECO:0000256" key="7">
    <source>
        <dbReference type="ARBA" id="ARBA00022989"/>
    </source>
</evidence>